<keyword evidence="5 7" id="KW-0378">Hydrolase</keyword>
<dbReference type="InterPro" id="IPR000100">
    <property type="entry name" value="RNase_P"/>
</dbReference>
<organism evidence="10 11">
    <name type="scientific">Candidatus Faecivivens stercoravium</name>
    <dbReference type="NCBI Taxonomy" id="2840803"/>
    <lineage>
        <taxon>Bacteria</taxon>
        <taxon>Bacillati</taxon>
        <taxon>Bacillota</taxon>
        <taxon>Clostridia</taxon>
        <taxon>Eubacteriales</taxon>
        <taxon>Oscillospiraceae</taxon>
        <taxon>Oscillospiraceae incertae sedis</taxon>
        <taxon>Candidatus Faecivivens</taxon>
    </lineage>
</organism>
<keyword evidence="2 7" id="KW-0819">tRNA processing</keyword>
<dbReference type="GO" id="GO:0001682">
    <property type="term" value="P:tRNA 5'-leader removal"/>
    <property type="evidence" value="ECO:0007669"/>
    <property type="project" value="UniProtKB-UniRule"/>
</dbReference>
<evidence type="ECO:0000313" key="10">
    <source>
        <dbReference type="EMBL" id="HIR60590.1"/>
    </source>
</evidence>
<comment type="subunit">
    <text evidence="7">Consists of a catalytic RNA component (M1 or rnpB) and a protein subunit.</text>
</comment>
<dbReference type="SUPFAM" id="SSF54211">
    <property type="entry name" value="Ribosomal protein S5 domain 2-like"/>
    <property type="match status" value="1"/>
</dbReference>
<dbReference type="GO" id="GO:0030677">
    <property type="term" value="C:ribonuclease P complex"/>
    <property type="evidence" value="ECO:0007669"/>
    <property type="project" value="TreeGrafter"/>
</dbReference>
<evidence type="ECO:0000256" key="1">
    <source>
        <dbReference type="ARBA" id="ARBA00002663"/>
    </source>
</evidence>
<dbReference type="AlphaFoldDB" id="A0A9D1DX49"/>
<dbReference type="GO" id="GO:0042781">
    <property type="term" value="F:3'-tRNA processing endoribonuclease activity"/>
    <property type="evidence" value="ECO:0007669"/>
    <property type="project" value="TreeGrafter"/>
</dbReference>
<feature type="region of interest" description="Disordered" evidence="9">
    <location>
        <begin position="111"/>
        <end position="140"/>
    </location>
</feature>
<evidence type="ECO:0000256" key="7">
    <source>
        <dbReference type="HAMAP-Rule" id="MF_00227"/>
    </source>
</evidence>
<dbReference type="InterPro" id="IPR020568">
    <property type="entry name" value="Ribosomal_Su5_D2-typ_SF"/>
</dbReference>
<dbReference type="PANTHER" id="PTHR33992:SF1">
    <property type="entry name" value="RIBONUCLEASE P PROTEIN COMPONENT"/>
    <property type="match status" value="1"/>
</dbReference>
<comment type="function">
    <text evidence="1 7">RNaseP catalyzes the removal of the 5'-leader sequence from pre-tRNA to produce the mature 5'-terminus. It can also cleave other RNA substrates such as 4.5S RNA. The protein component plays an auxiliary but essential role in vivo by binding to the 5'-leader sequence and broadening the substrate specificity of the ribozyme.</text>
</comment>
<protein>
    <recommendedName>
        <fullName evidence="7 8">Ribonuclease P protein component</fullName>
        <shortName evidence="7">RNase P protein</shortName>
        <shortName evidence="7">RNaseP protein</shortName>
        <ecNumber evidence="7 8">3.1.26.5</ecNumber>
    </recommendedName>
    <alternativeName>
        <fullName evidence="7">Protein C5</fullName>
    </alternativeName>
</protein>
<evidence type="ECO:0000256" key="9">
    <source>
        <dbReference type="SAM" id="MobiDB-lite"/>
    </source>
</evidence>
<evidence type="ECO:0000256" key="2">
    <source>
        <dbReference type="ARBA" id="ARBA00022694"/>
    </source>
</evidence>
<dbReference type="Gene3D" id="3.30.230.10">
    <property type="match status" value="1"/>
</dbReference>
<dbReference type="EC" id="3.1.26.5" evidence="7 8"/>
<keyword evidence="4 7" id="KW-0255">Endonuclease</keyword>
<comment type="catalytic activity">
    <reaction evidence="7">
        <text>Endonucleolytic cleavage of RNA, removing 5'-extranucleotides from tRNA precursor.</text>
        <dbReference type="EC" id="3.1.26.5"/>
    </reaction>
</comment>
<gene>
    <name evidence="7 10" type="primary">rnpA</name>
    <name evidence="10" type="ORF">IAB37_03335</name>
</gene>
<keyword evidence="6 7" id="KW-0694">RNA-binding</keyword>
<proteinExistence type="inferred from homology"/>
<comment type="caution">
    <text evidence="10">The sequence shown here is derived from an EMBL/GenBank/DDBJ whole genome shotgun (WGS) entry which is preliminary data.</text>
</comment>
<reference evidence="10" key="1">
    <citation type="submission" date="2020-10" db="EMBL/GenBank/DDBJ databases">
        <authorList>
            <person name="Gilroy R."/>
        </authorList>
    </citation>
    <scope>NUCLEOTIDE SEQUENCE</scope>
    <source>
        <strain evidence="10">CHK189-12415</strain>
    </source>
</reference>
<evidence type="ECO:0000256" key="3">
    <source>
        <dbReference type="ARBA" id="ARBA00022722"/>
    </source>
</evidence>
<evidence type="ECO:0000256" key="4">
    <source>
        <dbReference type="ARBA" id="ARBA00022759"/>
    </source>
</evidence>
<dbReference type="InterPro" id="IPR014721">
    <property type="entry name" value="Ribsml_uS5_D2-typ_fold_subgr"/>
</dbReference>
<accession>A0A9D1DX49</accession>
<dbReference type="InterPro" id="IPR020539">
    <property type="entry name" value="RNase_P_CS"/>
</dbReference>
<sequence>MNKQPKPLTLTLNKEFRHAYYQGKSCATPYFILYLVRGRTGMRRYGITTSKKLGGAVQRNRARRLLRTAVWALADELPPGKDLVFVARERILSAKSPEVAAALRSALQRVQREPASGVSRRRGKPPAKKAAVPAGSGKEA</sequence>
<dbReference type="Pfam" id="PF00825">
    <property type="entry name" value="Ribonuclease_P"/>
    <property type="match status" value="1"/>
</dbReference>
<dbReference type="GO" id="GO:0004526">
    <property type="term" value="F:ribonuclease P activity"/>
    <property type="evidence" value="ECO:0007669"/>
    <property type="project" value="UniProtKB-UniRule"/>
</dbReference>
<dbReference type="Proteomes" id="UP000824241">
    <property type="component" value="Unassembled WGS sequence"/>
</dbReference>
<dbReference type="PANTHER" id="PTHR33992">
    <property type="entry name" value="RIBONUCLEASE P PROTEIN COMPONENT"/>
    <property type="match status" value="1"/>
</dbReference>
<evidence type="ECO:0000313" key="11">
    <source>
        <dbReference type="Proteomes" id="UP000824241"/>
    </source>
</evidence>
<keyword evidence="3 7" id="KW-0540">Nuclease</keyword>
<dbReference type="EMBL" id="DVHA01000109">
    <property type="protein sequence ID" value="HIR60590.1"/>
    <property type="molecule type" value="Genomic_DNA"/>
</dbReference>
<evidence type="ECO:0000256" key="5">
    <source>
        <dbReference type="ARBA" id="ARBA00022801"/>
    </source>
</evidence>
<dbReference type="PROSITE" id="PS00648">
    <property type="entry name" value="RIBONUCLEASE_P"/>
    <property type="match status" value="1"/>
</dbReference>
<dbReference type="NCBIfam" id="TIGR00188">
    <property type="entry name" value="rnpA"/>
    <property type="match status" value="1"/>
</dbReference>
<reference evidence="10" key="2">
    <citation type="journal article" date="2021" name="PeerJ">
        <title>Extensive microbial diversity within the chicken gut microbiome revealed by metagenomics and culture.</title>
        <authorList>
            <person name="Gilroy R."/>
            <person name="Ravi A."/>
            <person name="Getino M."/>
            <person name="Pursley I."/>
            <person name="Horton D.L."/>
            <person name="Alikhan N.F."/>
            <person name="Baker D."/>
            <person name="Gharbi K."/>
            <person name="Hall N."/>
            <person name="Watson M."/>
            <person name="Adriaenssens E.M."/>
            <person name="Foster-Nyarko E."/>
            <person name="Jarju S."/>
            <person name="Secka A."/>
            <person name="Antonio M."/>
            <person name="Oren A."/>
            <person name="Chaudhuri R.R."/>
            <person name="La Ragione R."/>
            <person name="Hildebrand F."/>
            <person name="Pallen M.J."/>
        </authorList>
    </citation>
    <scope>NUCLEOTIDE SEQUENCE</scope>
    <source>
        <strain evidence="10">CHK189-12415</strain>
    </source>
</reference>
<name>A0A9D1DX49_9FIRM</name>
<dbReference type="GO" id="GO:0000049">
    <property type="term" value="F:tRNA binding"/>
    <property type="evidence" value="ECO:0007669"/>
    <property type="project" value="UniProtKB-UniRule"/>
</dbReference>
<dbReference type="HAMAP" id="MF_00227">
    <property type="entry name" value="RNase_P"/>
    <property type="match status" value="1"/>
</dbReference>
<evidence type="ECO:0000256" key="8">
    <source>
        <dbReference type="NCBIfam" id="TIGR00188"/>
    </source>
</evidence>
<feature type="compositionally biased region" description="Low complexity" evidence="9">
    <location>
        <begin position="128"/>
        <end position="140"/>
    </location>
</feature>
<comment type="similarity">
    <text evidence="7">Belongs to the RnpA family.</text>
</comment>
<evidence type="ECO:0000256" key="6">
    <source>
        <dbReference type="ARBA" id="ARBA00022884"/>
    </source>
</evidence>